<dbReference type="InterPro" id="IPR011333">
    <property type="entry name" value="SKP1/BTB/POZ_sf"/>
</dbReference>
<dbReference type="OMA" id="VIYISDW"/>
<organism evidence="1 2">
    <name type="scientific">Gloeophyllum trabeum (strain ATCC 11539 / FP-39264 / Madison 617)</name>
    <name type="common">Brown rot fungus</name>
    <dbReference type="NCBI Taxonomy" id="670483"/>
    <lineage>
        <taxon>Eukaryota</taxon>
        <taxon>Fungi</taxon>
        <taxon>Dikarya</taxon>
        <taxon>Basidiomycota</taxon>
        <taxon>Agaricomycotina</taxon>
        <taxon>Agaricomycetes</taxon>
        <taxon>Gloeophyllales</taxon>
        <taxon>Gloeophyllaceae</taxon>
        <taxon>Gloeophyllum</taxon>
    </lineage>
</organism>
<dbReference type="AlphaFoldDB" id="S7RVA8"/>
<dbReference type="OrthoDB" id="6359816at2759"/>
<dbReference type="EMBL" id="KB469299">
    <property type="protein sequence ID" value="EPQ57169.1"/>
    <property type="molecule type" value="Genomic_DNA"/>
</dbReference>
<dbReference type="eggNOG" id="ENOG502SSGC">
    <property type="taxonomic scope" value="Eukaryota"/>
</dbReference>
<keyword evidence="2" id="KW-1185">Reference proteome</keyword>
<name>S7RVA8_GLOTA</name>
<gene>
    <name evidence="1" type="ORF">GLOTRDRAFT_127541</name>
</gene>
<evidence type="ECO:0000313" key="2">
    <source>
        <dbReference type="Proteomes" id="UP000030669"/>
    </source>
</evidence>
<dbReference type="RefSeq" id="XP_007864312.1">
    <property type="nucleotide sequence ID" value="XM_007866121.1"/>
</dbReference>
<sequence>MEPAQISEIRLRKHTAAFVICYEVGRSVWHPGTVVGKFNQPTYTKTVGLGWRFAFACGLYSSNDLYPIDIYFQHQGVAVGSTLRSLEVVAIFNKARRTILQDWPIKSESADIPKVCTYQPDFAIPSNAKEGTKFPVIFSFTVTYAVEDTQEISCTLGHSLSSGLFADTRFFAYSIRRPSGGVRRPLPLFANGALLKAKSAYFVALLSNNGFSESKSATLDDTFPAGEESEILDYDYESDSDLSEAADLADVAESDGSDKTHSEPRLDHVVQSQRKGFGQTIVVKDVAYSTLKALIMYLYTGKILFSPLKSSGAEWSNKAKAGIHCSPKSMYRLADKIGLVHLKQKSREAIRAGLSESNILQEAVSGFTSRYDEIEAMEKAILLKNCRSPGVKAAMPDIMKRAIADGELSSAQGIITVLVERLMIKE</sequence>
<dbReference type="KEGG" id="gtr:GLOTRDRAFT_127541"/>
<evidence type="ECO:0000313" key="1">
    <source>
        <dbReference type="EMBL" id="EPQ57169.1"/>
    </source>
</evidence>
<evidence type="ECO:0008006" key="3">
    <source>
        <dbReference type="Google" id="ProtNLM"/>
    </source>
</evidence>
<accession>S7RVA8</accession>
<dbReference type="Proteomes" id="UP000030669">
    <property type="component" value="Unassembled WGS sequence"/>
</dbReference>
<proteinExistence type="predicted"/>
<dbReference type="GeneID" id="19301578"/>
<dbReference type="HOGENOM" id="CLU_033181_0_0_1"/>
<reference evidence="1 2" key="1">
    <citation type="journal article" date="2012" name="Science">
        <title>The Paleozoic origin of enzymatic lignin decomposition reconstructed from 31 fungal genomes.</title>
        <authorList>
            <person name="Floudas D."/>
            <person name="Binder M."/>
            <person name="Riley R."/>
            <person name="Barry K."/>
            <person name="Blanchette R.A."/>
            <person name="Henrissat B."/>
            <person name="Martinez A.T."/>
            <person name="Otillar R."/>
            <person name="Spatafora J.W."/>
            <person name="Yadav J.S."/>
            <person name="Aerts A."/>
            <person name="Benoit I."/>
            <person name="Boyd A."/>
            <person name="Carlson A."/>
            <person name="Copeland A."/>
            <person name="Coutinho P.M."/>
            <person name="de Vries R.P."/>
            <person name="Ferreira P."/>
            <person name="Findley K."/>
            <person name="Foster B."/>
            <person name="Gaskell J."/>
            <person name="Glotzer D."/>
            <person name="Gorecki P."/>
            <person name="Heitman J."/>
            <person name="Hesse C."/>
            <person name="Hori C."/>
            <person name="Igarashi K."/>
            <person name="Jurgens J.A."/>
            <person name="Kallen N."/>
            <person name="Kersten P."/>
            <person name="Kohler A."/>
            <person name="Kuees U."/>
            <person name="Kumar T.K.A."/>
            <person name="Kuo A."/>
            <person name="LaButti K."/>
            <person name="Larrondo L.F."/>
            <person name="Lindquist E."/>
            <person name="Ling A."/>
            <person name="Lombard V."/>
            <person name="Lucas S."/>
            <person name="Lundell T."/>
            <person name="Martin R."/>
            <person name="McLaughlin D.J."/>
            <person name="Morgenstern I."/>
            <person name="Morin E."/>
            <person name="Murat C."/>
            <person name="Nagy L.G."/>
            <person name="Nolan M."/>
            <person name="Ohm R.A."/>
            <person name="Patyshakuliyeva A."/>
            <person name="Rokas A."/>
            <person name="Ruiz-Duenas F.J."/>
            <person name="Sabat G."/>
            <person name="Salamov A."/>
            <person name="Samejima M."/>
            <person name="Schmutz J."/>
            <person name="Slot J.C."/>
            <person name="St John F."/>
            <person name="Stenlid J."/>
            <person name="Sun H."/>
            <person name="Sun S."/>
            <person name="Syed K."/>
            <person name="Tsang A."/>
            <person name="Wiebenga A."/>
            <person name="Young D."/>
            <person name="Pisabarro A."/>
            <person name="Eastwood D.C."/>
            <person name="Martin F."/>
            <person name="Cullen D."/>
            <person name="Grigoriev I.V."/>
            <person name="Hibbett D.S."/>
        </authorList>
    </citation>
    <scope>NUCLEOTIDE SEQUENCE [LARGE SCALE GENOMIC DNA]</scope>
    <source>
        <strain evidence="1 2">ATCC 11539</strain>
    </source>
</reference>
<protein>
    <recommendedName>
        <fullName evidence="3">BTB domain-containing protein</fullName>
    </recommendedName>
</protein>
<dbReference type="Gene3D" id="3.30.710.10">
    <property type="entry name" value="Potassium Channel Kv1.1, Chain A"/>
    <property type="match status" value="1"/>
</dbReference>